<organism evidence="1 2">
    <name type="scientific">Massilia varians</name>
    <dbReference type="NCBI Taxonomy" id="457921"/>
    <lineage>
        <taxon>Bacteria</taxon>
        <taxon>Pseudomonadati</taxon>
        <taxon>Pseudomonadota</taxon>
        <taxon>Betaproteobacteria</taxon>
        <taxon>Burkholderiales</taxon>
        <taxon>Oxalobacteraceae</taxon>
        <taxon>Telluria group</taxon>
        <taxon>Massilia</taxon>
    </lineage>
</organism>
<name>A0ABN6TA17_9BURK</name>
<proteinExistence type="predicted"/>
<evidence type="ECO:0000313" key="2">
    <source>
        <dbReference type="Proteomes" id="UP001163336"/>
    </source>
</evidence>
<accession>A0ABN6TA17</accession>
<dbReference type="Proteomes" id="UP001163336">
    <property type="component" value="Chromosome"/>
</dbReference>
<sequence length="82" mass="9628">MAIQRASDRSRDSRPGRGWRARVDCAVRVYPEVLAWLFLLIARYYESDMESETEVFAIDNPPILSHIRLGWPTIHARVHHRL</sequence>
<protein>
    <submittedName>
        <fullName evidence="1">Uncharacterized protein</fullName>
    </submittedName>
</protein>
<gene>
    <name evidence="1" type="ORF">MasN3_20100</name>
</gene>
<reference evidence="1" key="1">
    <citation type="submission" date="2022-11" db="EMBL/GenBank/DDBJ databases">
        <title>Isolation and characterization of PLA-degrading bacterium Massilia sp. from Antarctic soil.</title>
        <authorList>
            <person name="Sato K."/>
            <person name="Gomez-Fuentes C."/>
            <person name="Ahmad S.A."/>
            <person name="Zulkharnain A."/>
        </authorList>
    </citation>
    <scope>NUCLEOTIDE SEQUENCE</scope>
    <source>
        <strain evidence="1">N-3</strain>
    </source>
</reference>
<evidence type="ECO:0000313" key="1">
    <source>
        <dbReference type="EMBL" id="BDT58516.1"/>
    </source>
</evidence>
<dbReference type="EMBL" id="AP026966">
    <property type="protein sequence ID" value="BDT58516.1"/>
    <property type="molecule type" value="Genomic_DNA"/>
</dbReference>
<keyword evidence="2" id="KW-1185">Reference proteome</keyword>